<evidence type="ECO:0008006" key="3">
    <source>
        <dbReference type="Google" id="ProtNLM"/>
    </source>
</evidence>
<name>A0ABT4I9G5_9ACTO</name>
<keyword evidence="2" id="KW-1185">Reference proteome</keyword>
<proteinExistence type="predicted"/>
<comment type="caution">
    <text evidence="1">The sequence shown here is derived from an EMBL/GenBank/DDBJ whole genome shotgun (WGS) entry which is preliminary data.</text>
</comment>
<dbReference type="Proteomes" id="UP001072034">
    <property type="component" value="Unassembled WGS sequence"/>
</dbReference>
<evidence type="ECO:0000313" key="1">
    <source>
        <dbReference type="EMBL" id="MCZ0858395.1"/>
    </source>
</evidence>
<dbReference type="EMBL" id="JAPTMY010000021">
    <property type="protein sequence ID" value="MCZ0858395.1"/>
    <property type="molecule type" value="Genomic_DNA"/>
</dbReference>
<reference evidence="1" key="1">
    <citation type="submission" date="2022-10" db="EMBL/GenBank/DDBJ databases">
        <title>Genome sequence of Actinomyces israelii ATCC 10048.</title>
        <authorList>
            <person name="Watt R.M."/>
            <person name="Tong W.M."/>
        </authorList>
    </citation>
    <scope>NUCLEOTIDE SEQUENCE</scope>
    <source>
        <strain evidence="1">ATCC 10048</strain>
    </source>
</reference>
<protein>
    <recommendedName>
        <fullName evidence="3">Urease accessory protein UreD</fullName>
    </recommendedName>
</protein>
<accession>A0ABT4I9G5</accession>
<evidence type="ECO:0000313" key="2">
    <source>
        <dbReference type="Proteomes" id="UP001072034"/>
    </source>
</evidence>
<organism evidence="1 2">
    <name type="scientific">Actinomyces israelii</name>
    <dbReference type="NCBI Taxonomy" id="1659"/>
    <lineage>
        <taxon>Bacteria</taxon>
        <taxon>Bacillati</taxon>
        <taxon>Actinomycetota</taxon>
        <taxon>Actinomycetes</taxon>
        <taxon>Actinomycetales</taxon>
        <taxon>Actinomycetaceae</taxon>
        <taxon>Actinomyces</taxon>
    </lineage>
</organism>
<gene>
    <name evidence="1" type="ORF">OHJ16_10110</name>
</gene>
<sequence length="293" mass="30872">MTYTDERRTPQAAIASRRMARRLLSGAGCATLTAYRLDAGAPSQLVLHALDVTGSIIVAAHPAADHPMADVPCESPVEVRLDVALEAAEPGLRITTATVHLLGVLTWLDDVGSNAVLSGSVAGCHCAITGEDPLTDLAGLADTPGGRLGVIETNRVMVHDAMGVSGHTMEEVLDPDAKGMRPLLWSAFETISAQEEVKALGEGALEVLCDGVGQGSIPGILCSRRPSEGLCAALWGRVLCVDVSPYAVTLLRLRRETTDTFQIFLPAGTTRAHEAGRHLRHLVRETLVGGLLP</sequence>
<dbReference type="RefSeq" id="WP_268917792.1">
    <property type="nucleotide sequence ID" value="NZ_JAPTMY010000021.1"/>
</dbReference>